<name>A0AAQ3S7C6_VIGMU</name>
<keyword evidence="4" id="KW-1133">Transmembrane helix</keyword>
<evidence type="ECO:0000313" key="8">
    <source>
        <dbReference type="Proteomes" id="UP001374535"/>
    </source>
</evidence>
<reference evidence="7 8" key="1">
    <citation type="journal article" date="2023" name="Life. Sci Alliance">
        <title>Evolutionary insights into 3D genome organization and epigenetic landscape of Vigna mungo.</title>
        <authorList>
            <person name="Junaid A."/>
            <person name="Singh B."/>
            <person name="Bhatia S."/>
        </authorList>
    </citation>
    <scope>NUCLEOTIDE SEQUENCE [LARGE SCALE GENOMIC DNA]</scope>
    <source>
        <strain evidence="7">Urdbean</strain>
    </source>
</reference>
<organism evidence="7 8">
    <name type="scientific">Vigna mungo</name>
    <name type="common">Black gram</name>
    <name type="synonym">Phaseolus mungo</name>
    <dbReference type="NCBI Taxonomy" id="3915"/>
    <lineage>
        <taxon>Eukaryota</taxon>
        <taxon>Viridiplantae</taxon>
        <taxon>Streptophyta</taxon>
        <taxon>Embryophyta</taxon>
        <taxon>Tracheophyta</taxon>
        <taxon>Spermatophyta</taxon>
        <taxon>Magnoliopsida</taxon>
        <taxon>eudicotyledons</taxon>
        <taxon>Gunneridae</taxon>
        <taxon>Pentapetalae</taxon>
        <taxon>rosids</taxon>
        <taxon>fabids</taxon>
        <taxon>Fabales</taxon>
        <taxon>Fabaceae</taxon>
        <taxon>Papilionoideae</taxon>
        <taxon>50 kb inversion clade</taxon>
        <taxon>NPAAA clade</taxon>
        <taxon>indigoferoid/millettioid clade</taxon>
        <taxon>Phaseoleae</taxon>
        <taxon>Vigna</taxon>
    </lineage>
</organism>
<keyword evidence="3" id="KW-0812">Transmembrane</keyword>
<gene>
    <name evidence="7" type="ORF">V8G54_000543</name>
</gene>
<evidence type="ECO:0000256" key="3">
    <source>
        <dbReference type="ARBA" id="ARBA00022692"/>
    </source>
</evidence>
<dbReference type="AlphaFoldDB" id="A0AAQ3S7C6"/>
<dbReference type="PANTHER" id="PTHR11266:SF111">
    <property type="entry name" value="PEROXISOMAL MEMBRANE 22 KDA (MPV17_PMP22) FAMILY PROTEIN"/>
    <property type="match status" value="1"/>
</dbReference>
<evidence type="ECO:0000256" key="6">
    <source>
        <dbReference type="RuleBase" id="RU363053"/>
    </source>
</evidence>
<proteinExistence type="inferred from homology"/>
<dbReference type="GO" id="GO:0005737">
    <property type="term" value="C:cytoplasm"/>
    <property type="evidence" value="ECO:0007669"/>
    <property type="project" value="TreeGrafter"/>
</dbReference>
<keyword evidence="5" id="KW-0472">Membrane</keyword>
<evidence type="ECO:0000256" key="5">
    <source>
        <dbReference type="ARBA" id="ARBA00023136"/>
    </source>
</evidence>
<dbReference type="EMBL" id="CP144700">
    <property type="protein sequence ID" value="WVZ21999.1"/>
    <property type="molecule type" value="Genomic_DNA"/>
</dbReference>
<dbReference type="PANTHER" id="PTHR11266">
    <property type="entry name" value="PEROXISOMAL MEMBRANE PROTEIN 2, PXMP2 MPV17"/>
    <property type="match status" value="1"/>
</dbReference>
<evidence type="ECO:0000256" key="4">
    <source>
        <dbReference type="ARBA" id="ARBA00022989"/>
    </source>
</evidence>
<dbReference type="GO" id="GO:0016020">
    <property type="term" value="C:membrane"/>
    <property type="evidence" value="ECO:0007669"/>
    <property type="project" value="UniProtKB-SubCell"/>
</dbReference>
<sequence>MLNVWKWYQNCLSVHPVKTQAVSSAILWGVGDLSAQYITHAATKKRLQLSDCDAKFTVNWNRLAVTSMFGFGFVGPVGHFWDGSTQSVVGSSRNWRLGMVSLPKILVA</sequence>
<comment type="similarity">
    <text evidence="2 6">Belongs to the peroxisomal membrane protein PXMP2/4 family.</text>
</comment>
<keyword evidence="8" id="KW-1185">Reference proteome</keyword>
<dbReference type="Proteomes" id="UP001374535">
    <property type="component" value="Chromosome 1"/>
</dbReference>
<protein>
    <recommendedName>
        <fullName evidence="9">Protein Mpv17</fullName>
    </recommendedName>
</protein>
<evidence type="ECO:0000256" key="2">
    <source>
        <dbReference type="ARBA" id="ARBA00006824"/>
    </source>
</evidence>
<evidence type="ECO:0000256" key="1">
    <source>
        <dbReference type="ARBA" id="ARBA00004141"/>
    </source>
</evidence>
<evidence type="ECO:0008006" key="9">
    <source>
        <dbReference type="Google" id="ProtNLM"/>
    </source>
</evidence>
<accession>A0AAQ3S7C6</accession>
<comment type="subcellular location">
    <subcellularLocation>
        <location evidence="1">Membrane</location>
        <topology evidence="1">Multi-pass membrane protein</topology>
    </subcellularLocation>
</comment>
<dbReference type="InterPro" id="IPR007248">
    <property type="entry name" value="Mpv17_PMP22"/>
</dbReference>
<evidence type="ECO:0000313" key="7">
    <source>
        <dbReference type="EMBL" id="WVZ21999.1"/>
    </source>
</evidence>